<dbReference type="FunFam" id="3.80.10.10:FF:000722">
    <property type="entry name" value="Leucine-rich repeat receptor-like protein kinase"/>
    <property type="match status" value="1"/>
</dbReference>
<dbReference type="Gene3D" id="1.10.510.10">
    <property type="entry name" value="Transferase(Phosphotransferase) domain 1"/>
    <property type="match status" value="1"/>
</dbReference>
<keyword evidence="4 11" id="KW-0812">Transmembrane</keyword>
<keyword evidence="3" id="KW-0433">Leucine-rich repeat</keyword>
<dbReference type="EnsemblPlants" id="AET7Gv20900800.2">
    <property type="protein sequence ID" value="AET7Gv20900800.2"/>
    <property type="gene ID" value="AET7Gv20900800"/>
</dbReference>
<organism evidence="14 15">
    <name type="scientific">Aegilops tauschii subsp. strangulata</name>
    <name type="common">Goatgrass</name>
    <dbReference type="NCBI Taxonomy" id="200361"/>
    <lineage>
        <taxon>Eukaryota</taxon>
        <taxon>Viridiplantae</taxon>
        <taxon>Streptophyta</taxon>
        <taxon>Embryophyta</taxon>
        <taxon>Tracheophyta</taxon>
        <taxon>Spermatophyta</taxon>
        <taxon>Magnoliopsida</taxon>
        <taxon>Liliopsida</taxon>
        <taxon>Poales</taxon>
        <taxon>Poaceae</taxon>
        <taxon>BOP clade</taxon>
        <taxon>Pooideae</taxon>
        <taxon>Triticodae</taxon>
        <taxon>Triticeae</taxon>
        <taxon>Triticinae</taxon>
        <taxon>Aegilops</taxon>
    </lineage>
</organism>
<evidence type="ECO:0000256" key="10">
    <source>
        <dbReference type="SAM" id="MobiDB-lite"/>
    </source>
</evidence>
<protein>
    <recommendedName>
        <fullName evidence="13">Protein kinase domain-containing protein</fullName>
    </recommendedName>
</protein>
<feature type="transmembrane region" description="Helical" evidence="11">
    <location>
        <begin position="306"/>
        <end position="328"/>
    </location>
</feature>
<dbReference type="AlphaFoldDB" id="A0A453SD72"/>
<evidence type="ECO:0000256" key="6">
    <source>
        <dbReference type="ARBA" id="ARBA00022737"/>
    </source>
</evidence>
<dbReference type="Gramene" id="AET7Gv20900800.2">
    <property type="protein sequence ID" value="AET7Gv20900800.2"/>
    <property type="gene ID" value="AET7Gv20900800"/>
</dbReference>
<evidence type="ECO:0000256" key="8">
    <source>
        <dbReference type="ARBA" id="ARBA00023136"/>
    </source>
</evidence>
<keyword evidence="9" id="KW-0325">Glycoprotein</keyword>
<keyword evidence="6" id="KW-0677">Repeat</keyword>
<comment type="subcellular location">
    <subcellularLocation>
        <location evidence="1">Membrane</location>
        <topology evidence="1">Single-pass membrane protein</topology>
    </subcellularLocation>
</comment>
<evidence type="ECO:0000256" key="11">
    <source>
        <dbReference type="SAM" id="Phobius"/>
    </source>
</evidence>
<name>A0A453SD72_AEGTS</name>
<dbReference type="SUPFAM" id="SSF56112">
    <property type="entry name" value="Protein kinase-like (PK-like)"/>
    <property type="match status" value="1"/>
</dbReference>
<reference evidence="14" key="4">
    <citation type="submission" date="2019-03" db="UniProtKB">
        <authorList>
            <consortium name="EnsemblPlants"/>
        </authorList>
    </citation>
    <scope>IDENTIFICATION</scope>
</reference>
<sequence>KMHPTARAIVPHYLLLLFATFFFLLRSPSPAAAAGDVTLLLDRLKPALQGATPNAQLATWNASTPLCLWRGLRWSTPAGQPLRCDTAAARANLSLAGDATLLLSSIRLPAAALAGRLPPELGVFPSLESIYLAANSLSGAIPLELGNAPALSELDLAGNALSGTLPPSIWNLCDRLAELRLHGNALTGAIPAPAGPNDTCDRLHLLDLGANRFSGSFPAFLTGFRGLQRLDLGGNHLSGDIPESVAAMRGLQMLNLSYNNFSGQLPPGFAGSSFTAESFLGNSPALCGPPLQQPCVSRSGLSSGSVAGMVIGLMAGAVVVASVSIGWAQARWRRNRVRRAAEEGVETEEGGEGDSEGKLVVFQGGEHLTLGEVLNATGQVVEKASYCTVYKAKLADGGGNIELRLLREGSCKDAASCGPAVRRIGRARHENLVPLRAFYQGRRGEKLLVYDYFPHRTLHDLLHGGLESRPALTWPRRHKIALGAARGLAYLHEGRHGDGPVVHGNVRSSNVLVDEYFVARVTEYAVVGRLLVPWAAEAVLSAAKADGYRAPELQTMKRCAPRTDVYAFGILLLELLMGKKPSSAANGGDDLPSLVKAAVLEETTTEVFDPEVAKGVRNPAEEGLVQALKLAMGCCAPVAAARPSMAEVVRQLEENRPKSSRSALYSPAETRSDTGTPLYS</sequence>
<dbReference type="GO" id="GO:0004672">
    <property type="term" value="F:protein kinase activity"/>
    <property type="evidence" value="ECO:0007669"/>
    <property type="project" value="InterPro"/>
</dbReference>
<evidence type="ECO:0000256" key="1">
    <source>
        <dbReference type="ARBA" id="ARBA00004167"/>
    </source>
</evidence>
<dbReference type="InterPro" id="IPR001245">
    <property type="entry name" value="Ser-Thr/Tyr_kinase_cat_dom"/>
</dbReference>
<reference evidence="14" key="5">
    <citation type="journal article" date="2021" name="G3 (Bethesda)">
        <title>Aegilops tauschii genome assembly Aet v5.0 features greater sequence contiguity and improved annotation.</title>
        <authorList>
            <person name="Wang L."/>
            <person name="Zhu T."/>
            <person name="Rodriguez J.C."/>
            <person name="Deal K.R."/>
            <person name="Dubcovsky J."/>
            <person name="McGuire P.E."/>
            <person name="Lux T."/>
            <person name="Spannagl M."/>
            <person name="Mayer K.F.X."/>
            <person name="Baldrich P."/>
            <person name="Meyers B.C."/>
            <person name="Huo N."/>
            <person name="Gu Y.Q."/>
            <person name="Zhou H."/>
            <person name="Devos K.M."/>
            <person name="Bennetzen J.L."/>
            <person name="Unver T."/>
            <person name="Budak H."/>
            <person name="Gulick P.J."/>
            <person name="Galiba G."/>
            <person name="Kalapos B."/>
            <person name="Nelson D.R."/>
            <person name="Li P."/>
            <person name="You F.M."/>
            <person name="Luo M.C."/>
            <person name="Dvorak J."/>
        </authorList>
    </citation>
    <scope>NUCLEOTIDE SEQUENCE [LARGE SCALE GENOMIC DNA]</scope>
    <source>
        <strain evidence="14">cv. AL8/78</strain>
    </source>
</reference>
<reference evidence="14" key="3">
    <citation type="journal article" date="2017" name="Nature">
        <title>Genome sequence of the progenitor of the wheat D genome Aegilops tauschii.</title>
        <authorList>
            <person name="Luo M.C."/>
            <person name="Gu Y.Q."/>
            <person name="Puiu D."/>
            <person name="Wang H."/>
            <person name="Twardziok S.O."/>
            <person name="Deal K.R."/>
            <person name="Huo N."/>
            <person name="Zhu T."/>
            <person name="Wang L."/>
            <person name="Wang Y."/>
            <person name="McGuire P.E."/>
            <person name="Liu S."/>
            <person name="Long H."/>
            <person name="Ramasamy R.K."/>
            <person name="Rodriguez J.C."/>
            <person name="Van S.L."/>
            <person name="Yuan L."/>
            <person name="Wang Z."/>
            <person name="Xia Z."/>
            <person name="Xiao L."/>
            <person name="Anderson O.D."/>
            <person name="Ouyang S."/>
            <person name="Liang Y."/>
            <person name="Zimin A.V."/>
            <person name="Pertea G."/>
            <person name="Qi P."/>
            <person name="Bennetzen J.L."/>
            <person name="Dai X."/>
            <person name="Dawson M.W."/>
            <person name="Muller H.G."/>
            <person name="Kugler K."/>
            <person name="Rivarola-Duarte L."/>
            <person name="Spannagl M."/>
            <person name="Mayer K.F.X."/>
            <person name="Lu F.H."/>
            <person name="Bevan M.W."/>
            <person name="Leroy P."/>
            <person name="Li P."/>
            <person name="You F.M."/>
            <person name="Sun Q."/>
            <person name="Liu Z."/>
            <person name="Lyons E."/>
            <person name="Wicker T."/>
            <person name="Salzberg S.L."/>
            <person name="Devos K.M."/>
            <person name="Dvorak J."/>
        </authorList>
    </citation>
    <scope>NUCLEOTIDE SEQUENCE [LARGE SCALE GENOMIC DNA]</scope>
    <source>
        <strain evidence="14">cv. AL8/78</strain>
    </source>
</reference>
<reference evidence="15" key="1">
    <citation type="journal article" date="2014" name="Science">
        <title>Ancient hybridizations among the ancestral genomes of bread wheat.</title>
        <authorList>
            <consortium name="International Wheat Genome Sequencing Consortium,"/>
            <person name="Marcussen T."/>
            <person name="Sandve S.R."/>
            <person name="Heier L."/>
            <person name="Spannagl M."/>
            <person name="Pfeifer M."/>
            <person name="Jakobsen K.S."/>
            <person name="Wulff B.B."/>
            <person name="Steuernagel B."/>
            <person name="Mayer K.F."/>
            <person name="Olsen O.A."/>
        </authorList>
    </citation>
    <scope>NUCLEOTIDE SEQUENCE [LARGE SCALE GENOMIC DNA]</scope>
    <source>
        <strain evidence="15">cv. AL8/78</strain>
    </source>
</reference>
<feature type="domain" description="Protein kinase" evidence="13">
    <location>
        <begin position="375"/>
        <end position="659"/>
    </location>
</feature>
<dbReference type="Pfam" id="PF07714">
    <property type="entry name" value="PK_Tyr_Ser-Thr"/>
    <property type="match status" value="1"/>
</dbReference>
<reference evidence="15" key="2">
    <citation type="journal article" date="2017" name="Nat. Plants">
        <title>The Aegilops tauschii genome reveals multiple impacts of transposons.</title>
        <authorList>
            <person name="Zhao G."/>
            <person name="Zou C."/>
            <person name="Li K."/>
            <person name="Wang K."/>
            <person name="Li T."/>
            <person name="Gao L."/>
            <person name="Zhang X."/>
            <person name="Wang H."/>
            <person name="Yang Z."/>
            <person name="Liu X."/>
            <person name="Jiang W."/>
            <person name="Mao L."/>
            <person name="Kong X."/>
            <person name="Jiao Y."/>
            <person name="Jia J."/>
        </authorList>
    </citation>
    <scope>NUCLEOTIDE SEQUENCE [LARGE SCALE GENOMIC DNA]</scope>
    <source>
        <strain evidence="15">cv. AL8/78</strain>
    </source>
</reference>
<evidence type="ECO:0000256" key="2">
    <source>
        <dbReference type="ARBA" id="ARBA00022553"/>
    </source>
</evidence>
<dbReference type="GO" id="GO:0016020">
    <property type="term" value="C:membrane"/>
    <property type="evidence" value="ECO:0007669"/>
    <property type="project" value="UniProtKB-SubCell"/>
</dbReference>
<evidence type="ECO:0000259" key="13">
    <source>
        <dbReference type="PROSITE" id="PS50011"/>
    </source>
</evidence>
<evidence type="ECO:0000313" key="14">
    <source>
        <dbReference type="EnsemblPlants" id="AET7Gv20900800.2"/>
    </source>
</evidence>
<accession>A0A453SD72</accession>
<dbReference type="PANTHER" id="PTHR48007:SF32">
    <property type="entry name" value="KINASE-LIKE PROTEIN TMKL1-RELATED"/>
    <property type="match status" value="1"/>
</dbReference>
<dbReference type="InterPro" id="IPR046959">
    <property type="entry name" value="PRK1-6/SRF4-like"/>
</dbReference>
<dbReference type="SUPFAM" id="SSF52058">
    <property type="entry name" value="L domain-like"/>
    <property type="match status" value="1"/>
</dbReference>
<dbReference type="InterPro" id="IPR011009">
    <property type="entry name" value="Kinase-like_dom_sf"/>
</dbReference>
<evidence type="ECO:0000313" key="15">
    <source>
        <dbReference type="Proteomes" id="UP000015105"/>
    </source>
</evidence>
<dbReference type="FunFam" id="3.80.10.10:FF:000041">
    <property type="entry name" value="LRR receptor-like serine/threonine-protein kinase ERECTA"/>
    <property type="match status" value="1"/>
</dbReference>
<keyword evidence="5 12" id="KW-0732">Signal</keyword>
<evidence type="ECO:0000256" key="7">
    <source>
        <dbReference type="ARBA" id="ARBA00022989"/>
    </source>
</evidence>
<feature type="signal peptide" evidence="12">
    <location>
        <begin position="1"/>
        <end position="33"/>
    </location>
</feature>
<evidence type="ECO:0000256" key="5">
    <source>
        <dbReference type="ARBA" id="ARBA00022729"/>
    </source>
</evidence>
<dbReference type="PANTHER" id="PTHR48007">
    <property type="entry name" value="LEUCINE-RICH REPEAT RECEPTOR-LIKE PROTEIN KINASE PXC1"/>
    <property type="match status" value="1"/>
</dbReference>
<keyword evidence="2" id="KW-0597">Phosphoprotein</keyword>
<dbReference type="Gene3D" id="3.30.200.20">
    <property type="entry name" value="Phosphorylase Kinase, domain 1"/>
    <property type="match status" value="1"/>
</dbReference>
<dbReference type="Proteomes" id="UP000015105">
    <property type="component" value="Chromosome 7D"/>
</dbReference>
<feature type="region of interest" description="Disordered" evidence="10">
    <location>
        <begin position="651"/>
        <end position="680"/>
    </location>
</feature>
<evidence type="ECO:0000256" key="12">
    <source>
        <dbReference type="SAM" id="SignalP"/>
    </source>
</evidence>
<dbReference type="Pfam" id="PF13855">
    <property type="entry name" value="LRR_8"/>
    <property type="match status" value="1"/>
</dbReference>
<dbReference type="InterPro" id="IPR032675">
    <property type="entry name" value="LRR_dom_sf"/>
</dbReference>
<evidence type="ECO:0000256" key="4">
    <source>
        <dbReference type="ARBA" id="ARBA00022692"/>
    </source>
</evidence>
<dbReference type="PROSITE" id="PS50011">
    <property type="entry name" value="PROTEIN_KINASE_DOM"/>
    <property type="match status" value="1"/>
</dbReference>
<keyword evidence="15" id="KW-1185">Reference proteome</keyword>
<dbReference type="InterPro" id="IPR000719">
    <property type="entry name" value="Prot_kinase_dom"/>
</dbReference>
<feature type="chain" id="PRO_5019136314" description="Protein kinase domain-containing protein" evidence="12">
    <location>
        <begin position="34"/>
        <end position="680"/>
    </location>
</feature>
<dbReference type="Gene3D" id="3.80.10.10">
    <property type="entry name" value="Ribonuclease Inhibitor"/>
    <property type="match status" value="2"/>
</dbReference>
<keyword evidence="7 11" id="KW-1133">Transmembrane helix</keyword>
<keyword evidence="8 11" id="KW-0472">Membrane</keyword>
<evidence type="ECO:0000256" key="9">
    <source>
        <dbReference type="ARBA" id="ARBA00023180"/>
    </source>
</evidence>
<dbReference type="Pfam" id="PF00560">
    <property type="entry name" value="LRR_1"/>
    <property type="match status" value="1"/>
</dbReference>
<dbReference type="InterPro" id="IPR001611">
    <property type="entry name" value="Leu-rich_rpt"/>
</dbReference>
<proteinExistence type="predicted"/>
<evidence type="ECO:0000256" key="3">
    <source>
        <dbReference type="ARBA" id="ARBA00022614"/>
    </source>
</evidence>
<dbReference type="GO" id="GO:0005524">
    <property type="term" value="F:ATP binding"/>
    <property type="evidence" value="ECO:0007669"/>
    <property type="project" value="InterPro"/>
</dbReference>